<dbReference type="PANTHER" id="PTHR12970">
    <property type="entry name" value="PROTEASOME ASSEMBLY CHAPERONE 2"/>
    <property type="match status" value="1"/>
</dbReference>
<keyword evidence="5" id="KW-1185">Reference proteome</keyword>
<comment type="subunit">
    <text evidence="4">Forms a heterodimer with PSMG1.</text>
</comment>
<proteinExistence type="inferred from homology"/>
<keyword evidence="2 4" id="KW-0143">Chaperone</keyword>
<dbReference type="PIRSF" id="PIRSF010044">
    <property type="entry name" value="UCP010044"/>
    <property type="match status" value="1"/>
</dbReference>
<gene>
    <name evidence="6" type="primary">LOC100375155</name>
</gene>
<dbReference type="Proteomes" id="UP000694865">
    <property type="component" value="Unplaced"/>
</dbReference>
<evidence type="ECO:0000313" key="6">
    <source>
        <dbReference type="RefSeq" id="XP_002741628.1"/>
    </source>
</evidence>
<comment type="similarity">
    <text evidence="3 4">Belongs to the PSMG2 family.</text>
</comment>
<evidence type="ECO:0000256" key="2">
    <source>
        <dbReference type="ARBA" id="ARBA00023186"/>
    </source>
</evidence>
<comment type="function">
    <text evidence="4">Chaperone protein which promotes assembly of the 20S proteasome as part of a heterodimer with PSMG1.</text>
</comment>
<name>A0ABM0H0R1_SACKO</name>
<dbReference type="InterPro" id="IPR016562">
    <property type="entry name" value="Proteasome_assmbl_chp_2_euk"/>
</dbReference>
<accession>A0ABM0H0R1</accession>
<evidence type="ECO:0000256" key="4">
    <source>
        <dbReference type="PIRNR" id="PIRNR010044"/>
    </source>
</evidence>
<evidence type="ECO:0000256" key="3">
    <source>
        <dbReference type="ARBA" id="ARBA00025745"/>
    </source>
</evidence>
<dbReference type="InterPro" id="IPR019151">
    <property type="entry name" value="Proteasome_assmbl_chaperone_2"/>
</dbReference>
<evidence type="ECO:0000313" key="5">
    <source>
        <dbReference type="Proteomes" id="UP000694865"/>
    </source>
</evidence>
<dbReference type="GeneID" id="100375155"/>
<protein>
    <recommendedName>
        <fullName evidence="1 4">Proteasome assembly chaperone 2</fullName>
    </recommendedName>
</protein>
<dbReference type="Gene3D" id="3.40.50.10900">
    <property type="entry name" value="PAC-like subunit"/>
    <property type="match status" value="1"/>
</dbReference>
<dbReference type="SUPFAM" id="SSF159659">
    <property type="entry name" value="Cgl1923-like"/>
    <property type="match status" value="1"/>
</dbReference>
<dbReference type="InterPro" id="IPR038389">
    <property type="entry name" value="PSMG2_sf"/>
</dbReference>
<dbReference type="RefSeq" id="XP_002741628.1">
    <property type="nucleotide sequence ID" value="XM_002741582.2"/>
</dbReference>
<evidence type="ECO:0000256" key="1">
    <source>
        <dbReference type="ARBA" id="ARBA00019186"/>
    </source>
</evidence>
<sequence>MYVGCPGSPDDFKGCTLILPAVSVGNIGQLSVDLLVTTLELVKVGYIHSECVLPVCGNDPFNTDKKRTEGNLATSTEVYFSAANNLVVVQQRAPLVKGKHADYCNGLIDWITSFQFDKVIMLTSSHAYERLDSQLQGSSFRYIATPKLEKIIGDQMKDELKWCRLENRDSTWCNEHKNETSKISSGVFIPGGGIAKRLYTQCCNKDISMAVLLVFCSEGDNISDALSLTTYLNHWLKVIPTKDPSDVTSSRVWQIPKSWSLLFGSTFDKSIY</sequence>
<dbReference type="Pfam" id="PF09754">
    <property type="entry name" value="PAC2"/>
    <property type="match status" value="1"/>
</dbReference>
<organism evidence="5 6">
    <name type="scientific">Saccoglossus kowalevskii</name>
    <name type="common">Acorn worm</name>
    <dbReference type="NCBI Taxonomy" id="10224"/>
    <lineage>
        <taxon>Eukaryota</taxon>
        <taxon>Metazoa</taxon>
        <taxon>Hemichordata</taxon>
        <taxon>Enteropneusta</taxon>
        <taxon>Harrimaniidae</taxon>
        <taxon>Saccoglossus</taxon>
    </lineage>
</organism>
<reference evidence="6" key="1">
    <citation type="submission" date="2025-08" db="UniProtKB">
        <authorList>
            <consortium name="RefSeq"/>
        </authorList>
    </citation>
    <scope>IDENTIFICATION</scope>
    <source>
        <tissue evidence="6">Testes</tissue>
    </source>
</reference>
<dbReference type="PANTHER" id="PTHR12970:SF1">
    <property type="entry name" value="PROTEASOME ASSEMBLY CHAPERONE 2"/>
    <property type="match status" value="1"/>
</dbReference>